<dbReference type="CDD" id="cd05466">
    <property type="entry name" value="PBP2_LTTR_substrate"/>
    <property type="match status" value="1"/>
</dbReference>
<evidence type="ECO:0000313" key="2">
    <source>
        <dbReference type="EMBL" id="UPM53983.1"/>
    </source>
</evidence>
<dbReference type="Proteomes" id="UP000830639">
    <property type="component" value="Chromosome"/>
</dbReference>
<dbReference type="InterPro" id="IPR005119">
    <property type="entry name" value="LysR_subst-bd"/>
</dbReference>
<keyword evidence="3" id="KW-1185">Reference proteome</keyword>
<dbReference type="SUPFAM" id="SSF53850">
    <property type="entry name" value="Periplasmic binding protein-like II"/>
    <property type="match status" value="1"/>
</dbReference>
<accession>A0ABY4JJG5</accession>
<dbReference type="RefSeq" id="WP_248267201.1">
    <property type="nucleotide sequence ID" value="NZ_CP096034.1"/>
</dbReference>
<dbReference type="EMBL" id="CP096034">
    <property type="protein sequence ID" value="UPM53983.1"/>
    <property type="molecule type" value="Genomic_DNA"/>
</dbReference>
<sequence length="242" mass="28489">MNNKINIYKNKNEKHLDIVFTTGISNLLLDTLHNYKSKNKDISFDMIEKDFTEVIEFFINENYDFAITYSPLESFNKLKNIGYKLLIRSSFCVGAGKKSPFYSLEYITPSELNNTKILWDKRSHFNLLSKLFNLTSDQMFLHAYSERFLIQMAKESDAIFIMPEIALINYEMVLEGDIKFIPIKENNQMIGLDFWLIYFETRGLSNLATEIIKNLYEYIDNVVKKNENLKGVELFPIKWDTD</sequence>
<organism evidence="2 3">
    <name type="scientific">Gottfriedia acidiceleris</name>
    <dbReference type="NCBI Taxonomy" id="371036"/>
    <lineage>
        <taxon>Bacteria</taxon>
        <taxon>Bacillati</taxon>
        <taxon>Bacillota</taxon>
        <taxon>Bacilli</taxon>
        <taxon>Bacillales</taxon>
        <taxon>Bacillaceae</taxon>
        <taxon>Gottfriedia</taxon>
    </lineage>
</organism>
<evidence type="ECO:0000259" key="1">
    <source>
        <dbReference type="Pfam" id="PF03466"/>
    </source>
</evidence>
<reference evidence="2 3" key="1">
    <citation type="submission" date="2022-04" db="EMBL/GenBank/DDBJ databases">
        <title>Mechanism of arsenic methylation and mitigation arsenic toxicity by Bacillus sp. LH14 from an Arsenic-Contaminated Paddy Soil.</title>
        <authorList>
            <person name="Wang D."/>
        </authorList>
    </citation>
    <scope>NUCLEOTIDE SEQUENCE [LARGE SCALE GENOMIC DNA]</scope>
    <source>
        <strain evidence="2 3">LH14</strain>
    </source>
</reference>
<name>A0ABY4JJG5_9BACI</name>
<proteinExistence type="predicted"/>
<dbReference type="Gene3D" id="3.40.190.290">
    <property type="match status" value="1"/>
</dbReference>
<gene>
    <name evidence="2" type="ORF">MY490_19900</name>
</gene>
<evidence type="ECO:0000313" key="3">
    <source>
        <dbReference type="Proteomes" id="UP000830639"/>
    </source>
</evidence>
<protein>
    <submittedName>
        <fullName evidence="2">LysR family transcriptional regulator substrate-binding protein</fullName>
    </submittedName>
</protein>
<feature type="domain" description="LysR substrate-binding" evidence="1">
    <location>
        <begin position="14"/>
        <end position="213"/>
    </location>
</feature>
<dbReference type="Pfam" id="PF03466">
    <property type="entry name" value="LysR_substrate"/>
    <property type="match status" value="1"/>
</dbReference>